<evidence type="ECO:0000256" key="1">
    <source>
        <dbReference type="SAM" id="SignalP"/>
    </source>
</evidence>
<accession>A0A2J5HQA3</accession>
<protein>
    <submittedName>
        <fullName evidence="2">Uncharacterized protein</fullName>
    </submittedName>
</protein>
<organism evidence="2 3">
    <name type="scientific">Aspergillus taichungensis</name>
    <dbReference type="NCBI Taxonomy" id="482145"/>
    <lineage>
        <taxon>Eukaryota</taxon>
        <taxon>Fungi</taxon>
        <taxon>Dikarya</taxon>
        <taxon>Ascomycota</taxon>
        <taxon>Pezizomycotina</taxon>
        <taxon>Eurotiomycetes</taxon>
        <taxon>Eurotiomycetidae</taxon>
        <taxon>Eurotiales</taxon>
        <taxon>Aspergillaceae</taxon>
        <taxon>Aspergillus</taxon>
        <taxon>Aspergillus subgen. Circumdati</taxon>
    </lineage>
</organism>
<reference evidence="3" key="1">
    <citation type="submission" date="2017-12" db="EMBL/GenBank/DDBJ databases">
        <authorList>
            <consortium name="DOE Joint Genome Institute"/>
            <person name="Mondo S.J."/>
            <person name="Kjaerbolling I."/>
            <person name="Vesth T.C."/>
            <person name="Frisvad J.C."/>
            <person name="Nybo J.L."/>
            <person name="Theobald S."/>
            <person name="Kuo A."/>
            <person name="Bowyer P."/>
            <person name="Matsuda Y."/>
            <person name="Lyhne E.K."/>
            <person name="Kogle M.E."/>
            <person name="Clum A."/>
            <person name="Lipzen A."/>
            <person name="Salamov A."/>
            <person name="Ngan C.Y."/>
            <person name="Daum C."/>
            <person name="Chiniquy J."/>
            <person name="Barry K."/>
            <person name="LaButti K."/>
            <person name="Haridas S."/>
            <person name="Simmons B.A."/>
            <person name="Magnuson J.K."/>
            <person name="Mortensen U.H."/>
            <person name="Larsen T.O."/>
            <person name="Grigoriev I.V."/>
            <person name="Baker S.E."/>
            <person name="Andersen M.R."/>
            <person name="Nordberg H.P."/>
            <person name="Cantor M.N."/>
            <person name="Hua S.X."/>
        </authorList>
    </citation>
    <scope>NUCLEOTIDE SEQUENCE [LARGE SCALE GENOMIC DNA]</scope>
    <source>
        <strain evidence="3">IBT 19404</strain>
    </source>
</reference>
<keyword evidence="1" id="KW-0732">Signal</keyword>
<sequence length="112" mass="12844">MALFESLLFSLTRPSLSTVVGGYRNAVISVEISMCAVTDSPLHIHFICGVSRLRGKGGISLDSIRPRSLILLDPSLYRIFRRKRSTYSRSFRLYSIRRDTGYEFPIDNYYTK</sequence>
<name>A0A2J5HQA3_9EURO</name>
<evidence type="ECO:0000313" key="3">
    <source>
        <dbReference type="Proteomes" id="UP000235023"/>
    </source>
</evidence>
<proteinExistence type="predicted"/>
<dbReference type="AlphaFoldDB" id="A0A2J5HQA3"/>
<feature type="signal peptide" evidence="1">
    <location>
        <begin position="1"/>
        <end position="17"/>
    </location>
</feature>
<dbReference type="Proteomes" id="UP000235023">
    <property type="component" value="Unassembled WGS sequence"/>
</dbReference>
<keyword evidence="3" id="KW-1185">Reference proteome</keyword>
<feature type="chain" id="PRO_5014415260" evidence="1">
    <location>
        <begin position="18"/>
        <end position="112"/>
    </location>
</feature>
<evidence type="ECO:0000313" key="2">
    <source>
        <dbReference type="EMBL" id="PLN79357.1"/>
    </source>
</evidence>
<dbReference type="EMBL" id="KZ559561">
    <property type="protein sequence ID" value="PLN79357.1"/>
    <property type="molecule type" value="Genomic_DNA"/>
</dbReference>
<gene>
    <name evidence="2" type="ORF">BDW42DRAFT_127576</name>
</gene>